<comment type="caution">
    <text evidence="3">The sequence shown here is derived from an EMBL/GenBank/DDBJ whole genome shotgun (WGS) entry which is preliminary data.</text>
</comment>
<evidence type="ECO:0000313" key="3">
    <source>
        <dbReference type="EMBL" id="MDR7362200.1"/>
    </source>
</evidence>
<sequence length="102" mass="11011">MNLHDWIDELCDALDLEAEFDEALVLDVAREAAHRVERPAAPVSTFLLGYAAALAGGSLERTEELAGRVLDLASKWEGGEEIEIEDVDDDGIDGVAAADEEE</sequence>
<dbReference type="InterPro" id="IPR045598">
    <property type="entry name" value="DUF6457"/>
</dbReference>
<dbReference type="RefSeq" id="WP_310301356.1">
    <property type="nucleotide sequence ID" value="NZ_BAAAPS010000008.1"/>
</dbReference>
<evidence type="ECO:0000256" key="1">
    <source>
        <dbReference type="SAM" id="MobiDB-lite"/>
    </source>
</evidence>
<dbReference type="Proteomes" id="UP001183648">
    <property type="component" value="Unassembled WGS sequence"/>
</dbReference>
<keyword evidence="4" id="KW-1185">Reference proteome</keyword>
<protein>
    <recommendedName>
        <fullName evidence="2">DUF6457 domain-containing protein</fullName>
    </recommendedName>
</protein>
<proteinExistence type="predicted"/>
<organism evidence="3 4">
    <name type="scientific">Nocardioides marmoribigeumensis</name>
    <dbReference type="NCBI Taxonomy" id="433649"/>
    <lineage>
        <taxon>Bacteria</taxon>
        <taxon>Bacillati</taxon>
        <taxon>Actinomycetota</taxon>
        <taxon>Actinomycetes</taxon>
        <taxon>Propionibacteriales</taxon>
        <taxon>Nocardioidaceae</taxon>
        <taxon>Nocardioides</taxon>
    </lineage>
</organism>
<dbReference type="EMBL" id="JAVDYG010000001">
    <property type="protein sequence ID" value="MDR7362200.1"/>
    <property type="molecule type" value="Genomic_DNA"/>
</dbReference>
<feature type="domain" description="DUF6457" evidence="2">
    <location>
        <begin position="2"/>
        <end position="78"/>
    </location>
</feature>
<feature type="region of interest" description="Disordered" evidence="1">
    <location>
        <begin position="83"/>
        <end position="102"/>
    </location>
</feature>
<accession>A0ABU2BU98</accession>
<reference evidence="3 4" key="1">
    <citation type="submission" date="2023-07" db="EMBL/GenBank/DDBJ databases">
        <title>Sequencing the genomes of 1000 actinobacteria strains.</title>
        <authorList>
            <person name="Klenk H.-P."/>
        </authorList>
    </citation>
    <scope>NUCLEOTIDE SEQUENCE [LARGE SCALE GENOMIC DNA]</scope>
    <source>
        <strain evidence="3 4">DSM 19426</strain>
    </source>
</reference>
<evidence type="ECO:0000259" key="2">
    <source>
        <dbReference type="Pfam" id="PF20058"/>
    </source>
</evidence>
<gene>
    <name evidence="3" type="ORF">J2S63_001753</name>
</gene>
<evidence type="ECO:0000313" key="4">
    <source>
        <dbReference type="Proteomes" id="UP001183648"/>
    </source>
</evidence>
<dbReference type="Pfam" id="PF20058">
    <property type="entry name" value="DUF6457"/>
    <property type="match status" value="1"/>
</dbReference>
<name>A0ABU2BU98_9ACTN</name>